<dbReference type="Proteomes" id="UP001143372">
    <property type="component" value="Unassembled WGS sequence"/>
</dbReference>
<sequence>MTAIRAGRAIGWDHMASFCVGPARRAVIYVKAIDQIAPPRLKLTPLYASRPRASAPVSISAAFHGLRGASDFEITPPATGS</sequence>
<organism evidence="1 2">
    <name type="scientific">Hansschlegelia plantiphila</name>
    <dbReference type="NCBI Taxonomy" id="374655"/>
    <lineage>
        <taxon>Bacteria</taxon>
        <taxon>Pseudomonadati</taxon>
        <taxon>Pseudomonadota</taxon>
        <taxon>Alphaproteobacteria</taxon>
        <taxon>Hyphomicrobiales</taxon>
        <taxon>Methylopilaceae</taxon>
        <taxon>Hansschlegelia</taxon>
    </lineage>
</organism>
<comment type="caution">
    <text evidence="1">The sequence shown here is derived from an EMBL/GenBank/DDBJ whole genome shotgun (WGS) entry which is preliminary data.</text>
</comment>
<dbReference type="AlphaFoldDB" id="A0A9W6J2D0"/>
<proteinExistence type="predicted"/>
<evidence type="ECO:0000313" key="1">
    <source>
        <dbReference type="EMBL" id="GLK68511.1"/>
    </source>
</evidence>
<accession>A0A9W6J2D0</accession>
<protein>
    <submittedName>
        <fullName evidence="1">Uncharacterized protein</fullName>
    </submittedName>
</protein>
<evidence type="ECO:0000313" key="2">
    <source>
        <dbReference type="Proteomes" id="UP001143372"/>
    </source>
</evidence>
<reference evidence="1" key="2">
    <citation type="submission" date="2023-01" db="EMBL/GenBank/DDBJ databases">
        <authorList>
            <person name="Sun Q."/>
            <person name="Evtushenko L."/>
        </authorList>
    </citation>
    <scope>NUCLEOTIDE SEQUENCE</scope>
    <source>
        <strain evidence="1">VKM B-2347</strain>
    </source>
</reference>
<keyword evidence="2" id="KW-1185">Reference proteome</keyword>
<gene>
    <name evidence="1" type="ORF">GCM10008179_21490</name>
</gene>
<name>A0A9W6J2D0_9HYPH</name>
<reference evidence="1" key="1">
    <citation type="journal article" date="2014" name="Int. J. Syst. Evol. Microbiol.">
        <title>Complete genome sequence of Corynebacterium casei LMG S-19264T (=DSM 44701T), isolated from a smear-ripened cheese.</title>
        <authorList>
            <consortium name="US DOE Joint Genome Institute (JGI-PGF)"/>
            <person name="Walter F."/>
            <person name="Albersmeier A."/>
            <person name="Kalinowski J."/>
            <person name="Ruckert C."/>
        </authorList>
    </citation>
    <scope>NUCLEOTIDE SEQUENCE</scope>
    <source>
        <strain evidence="1">VKM B-2347</strain>
    </source>
</reference>
<dbReference type="EMBL" id="BSFI01000008">
    <property type="protein sequence ID" value="GLK68511.1"/>
    <property type="molecule type" value="Genomic_DNA"/>
</dbReference>